<reference evidence="1 2" key="1">
    <citation type="submission" date="2024-09" db="EMBL/GenBank/DDBJ databases">
        <title>Novel species of the genus Pelomonas and Roseateles isolated from streams.</title>
        <authorList>
            <person name="Lu H."/>
        </authorList>
    </citation>
    <scope>NUCLEOTIDE SEQUENCE [LARGE SCALE GENOMIC DNA]</scope>
    <source>
        <strain evidence="1 2">BYS96W</strain>
    </source>
</reference>
<evidence type="ECO:0000313" key="2">
    <source>
        <dbReference type="Proteomes" id="UP001606305"/>
    </source>
</evidence>
<proteinExistence type="predicted"/>
<accession>A0ABW7G7M8</accession>
<dbReference type="RefSeq" id="WP_394488711.1">
    <property type="nucleotide sequence ID" value="NZ_JBIGIA010000009.1"/>
</dbReference>
<evidence type="ECO:0008006" key="3">
    <source>
        <dbReference type="Google" id="ProtNLM"/>
    </source>
</evidence>
<dbReference type="Proteomes" id="UP001606305">
    <property type="component" value="Unassembled WGS sequence"/>
</dbReference>
<evidence type="ECO:0000313" key="1">
    <source>
        <dbReference type="EMBL" id="MFG6457856.1"/>
    </source>
</evidence>
<name>A0ABW7G7M8_9BURK</name>
<comment type="caution">
    <text evidence="1">The sequence shown here is derived from an EMBL/GenBank/DDBJ whole genome shotgun (WGS) entry which is preliminary data.</text>
</comment>
<sequence length="118" mass="12498">MPAWSIRLTAALVLLAGAAGYGYHHGAARVQARWDAKARAEQAAADTAREADRLRARAAETRYEAQRAAIAARATQVSPEVRHALHAPICQPGAALELGDVPVPAAVLQRLHDAGADY</sequence>
<protein>
    <recommendedName>
        <fullName evidence="3">Lysis protein</fullName>
    </recommendedName>
</protein>
<dbReference type="EMBL" id="JBIGIA010000009">
    <property type="protein sequence ID" value="MFG6457856.1"/>
    <property type="molecule type" value="Genomic_DNA"/>
</dbReference>
<organism evidence="1 2">
    <name type="scientific">Pelomonas nitida</name>
    <dbReference type="NCBI Taxonomy" id="3299027"/>
    <lineage>
        <taxon>Bacteria</taxon>
        <taxon>Pseudomonadati</taxon>
        <taxon>Pseudomonadota</taxon>
        <taxon>Betaproteobacteria</taxon>
        <taxon>Burkholderiales</taxon>
        <taxon>Sphaerotilaceae</taxon>
        <taxon>Roseateles</taxon>
    </lineage>
</organism>
<gene>
    <name evidence="1" type="ORF">ACG00X_13520</name>
</gene>
<keyword evidence="2" id="KW-1185">Reference proteome</keyword>